<name>A0A927ITG0_9HYPH</name>
<evidence type="ECO:0000256" key="3">
    <source>
        <dbReference type="ARBA" id="ARBA00008741"/>
    </source>
</evidence>
<comment type="caution">
    <text evidence="13">The sequence shown here is derived from an EMBL/GenBank/DDBJ whole genome shotgun (WGS) entry which is preliminary data.</text>
</comment>
<keyword evidence="11 12" id="KW-0472">Membrane</keyword>
<evidence type="ECO:0000313" key="13">
    <source>
        <dbReference type="EMBL" id="MBD8066514.1"/>
    </source>
</evidence>
<dbReference type="InterPro" id="IPR007078">
    <property type="entry name" value="Haem_export_protD_CcmD"/>
</dbReference>
<protein>
    <recommendedName>
        <fullName evidence="4 12">Heme exporter protein D</fullName>
    </recommendedName>
</protein>
<gene>
    <name evidence="13" type="primary">ccmD</name>
    <name evidence="13" type="ORF">IC608_13640</name>
</gene>
<keyword evidence="7 12" id="KW-0997">Cell inner membrane</keyword>
<comment type="function">
    <text evidence="1 12">Required for the export of heme to the periplasm for the biogenesis of c-type cytochromes.</text>
</comment>
<keyword evidence="10 12" id="KW-1133">Transmembrane helix</keyword>
<organism evidence="13 14">
    <name type="scientific">Devosia oryzisoli</name>
    <dbReference type="NCBI Taxonomy" id="2774138"/>
    <lineage>
        <taxon>Bacteria</taxon>
        <taxon>Pseudomonadati</taxon>
        <taxon>Pseudomonadota</taxon>
        <taxon>Alphaproteobacteria</taxon>
        <taxon>Hyphomicrobiales</taxon>
        <taxon>Devosiaceae</taxon>
        <taxon>Devosia</taxon>
    </lineage>
</organism>
<evidence type="ECO:0000256" key="2">
    <source>
        <dbReference type="ARBA" id="ARBA00004377"/>
    </source>
</evidence>
<keyword evidence="8 12" id="KW-0812">Transmembrane</keyword>
<evidence type="ECO:0000256" key="9">
    <source>
        <dbReference type="ARBA" id="ARBA00022748"/>
    </source>
</evidence>
<keyword evidence="9 12" id="KW-0201">Cytochrome c-type biogenesis</keyword>
<evidence type="ECO:0000256" key="10">
    <source>
        <dbReference type="ARBA" id="ARBA00022989"/>
    </source>
</evidence>
<evidence type="ECO:0000256" key="6">
    <source>
        <dbReference type="ARBA" id="ARBA00022475"/>
    </source>
</evidence>
<evidence type="ECO:0000256" key="4">
    <source>
        <dbReference type="ARBA" id="ARBA00016461"/>
    </source>
</evidence>
<dbReference type="EMBL" id="JACYFU010000003">
    <property type="protein sequence ID" value="MBD8066514.1"/>
    <property type="molecule type" value="Genomic_DNA"/>
</dbReference>
<dbReference type="GO" id="GO:0015886">
    <property type="term" value="P:heme transport"/>
    <property type="evidence" value="ECO:0007669"/>
    <property type="project" value="InterPro"/>
</dbReference>
<proteinExistence type="inferred from homology"/>
<dbReference type="GO" id="GO:0017004">
    <property type="term" value="P:cytochrome complex assembly"/>
    <property type="evidence" value="ECO:0007669"/>
    <property type="project" value="UniProtKB-KW"/>
</dbReference>
<dbReference type="RefSeq" id="WP_191776550.1">
    <property type="nucleotide sequence ID" value="NZ_JACYFU010000003.1"/>
</dbReference>
<dbReference type="NCBIfam" id="TIGR03141">
    <property type="entry name" value="cytochro_ccmD"/>
    <property type="match status" value="1"/>
</dbReference>
<keyword evidence="5 12" id="KW-0813">Transport</keyword>
<dbReference type="Proteomes" id="UP000654108">
    <property type="component" value="Unassembled WGS sequence"/>
</dbReference>
<sequence>MIGLGEHAEFIIAAYAGIAMGLALVIGWTLAAARSTRRRLAELDTRDRSDRA</sequence>
<comment type="subcellular location">
    <subcellularLocation>
        <location evidence="2 12">Cell inner membrane</location>
        <topology evidence="2 12">Single-pass membrane protein</topology>
    </subcellularLocation>
</comment>
<comment type="similarity">
    <text evidence="3 12">Belongs to the CcmD/CycX/HelD family.</text>
</comment>
<evidence type="ECO:0000256" key="12">
    <source>
        <dbReference type="RuleBase" id="RU363101"/>
    </source>
</evidence>
<evidence type="ECO:0000256" key="11">
    <source>
        <dbReference type="ARBA" id="ARBA00023136"/>
    </source>
</evidence>
<evidence type="ECO:0000256" key="1">
    <source>
        <dbReference type="ARBA" id="ARBA00002442"/>
    </source>
</evidence>
<evidence type="ECO:0000256" key="7">
    <source>
        <dbReference type="ARBA" id="ARBA00022519"/>
    </source>
</evidence>
<evidence type="ECO:0000256" key="8">
    <source>
        <dbReference type="ARBA" id="ARBA00022692"/>
    </source>
</evidence>
<dbReference type="Pfam" id="PF04995">
    <property type="entry name" value="CcmD"/>
    <property type="match status" value="1"/>
</dbReference>
<evidence type="ECO:0000313" key="14">
    <source>
        <dbReference type="Proteomes" id="UP000654108"/>
    </source>
</evidence>
<keyword evidence="6 12" id="KW-1003">Cell membrane</keyword>
<evidence type="ECO:0000256" key="5">
    <source>
        <dbReference type="ARBA" id="ARBA00022448"/>
    </source>
</evidence>
<accession>A0A927ITG0</accession>
<dbReference type="AlphaFoldDB" id="A0A927ITG0"/>
<keyword evidence="14" id="KW-1185">Reference proteome</keyword>
<feature type="transmembrane region" description="Helical" evidence="12">
    <location>
        <begin position="12"/>
        <end position="33"/>
    </location>
</feature>
<reference evidence="13" key="1">
    <citation type="submission" date="2020-09" db="EMBL/GenBank/DDBJ databases">
        <title>Genome seq and assembly of Devosia sp.</title>
        <authorList>
            <person name="Chhetri G."/>
        </authorList>
    </citation>
    <scope>NUCLEOTIDE SEQUENCE</scope>
    <source>
        <strain evidence="13">PTR5</strain>
    </source>
</reference>
<dbReference type="GO" id="GO:0005886">
    <property type="term" value="C:plasma membrane"/>
    <property type="evidence" value="ECO:0007669"/>
    <property type="project" value="UniProtKB-SubCell"/>
</dbReference>